<name>A0A397WC34_9GLOM</name>
<proteinExistence type="predicted"/>
<protein>
    <submittedName>
        <fullName evidence="2">Alpha/Beta hydrolase protein</fullName>
    </submittedName>
</protein>
<dbReference type="STRING" id="44941.A0A397WC34"/>
<dbReference type="AlphaFoldDB" id="A0A397WC34"/>
<dbReference type="Proteomes" id="UP000266673">
    <property type="component" value="Unassembled WGS sequence"/>
</dbReference>
<dbReference type="Pfam" id="PF00561">
    <property type="entry name" value="Abhydrolase_1"/>
    <property type="match status" value="1"/>
</dbReference>
<dbReference type="OrthoDB" id="19657at2759"/>
<dbReference type="GO" id="GO:0016787">
    <property type="term" value="F:hydrolase activity"/>
    <property type="evidence" value="ECO:0007669"/>
    <property type="project" value="UniProtKB-KW"/>
</dbReference>
<dbReference type="SUPFAM" id="SSF53474">
    <property type="entry name" value="alpha/beta-Hydrolases"/>
    <property type="match status" value="1"/>
</dbReference>
<dbReference type="InterPro" id="IPR029058">
    <property type="entry name" value="AB_hydrolase_fold"/>
</dbReference>
<dbReference type="Gene3D" id="3.40.50.1820">
    <property type="entry name" value="alpha/beta hydrolase"/>
    <property type="match status" value="1"/>
</dbReference>
<reference evidence="2 3" key="1">
    <citation type="submission" date="2018-06" db="EMBL/GenBank/DDBJ databases">
        <title>Comparative genomics reveals the genomic features of Rhizophagus irregularis, R. cerebriforme, R. diaphanum and Gigaspora rosea, and their symbiotic lifestyle signature.</title>
        <authorList>
            <person name="Morin E."/>
            <person name="San Clemente H."/>
            <person name="Chen E.C.H."/>
            <person name="De La Providencia I."/>
            <person name="Hainaut M."/>
            <person name="Kuo A."/>
            <person name="Kohler A."/>
            <person name="Murat C."/>
            <person name="Tang N."/>
            <person name="Roy S."/>
            <person name="Loubradou J."/>
            <person name="Henrissat B."/>
            <person name="Grigoriev I.V."/>
            <person name="Corradi N."/>
            <person name="Roux C."/>
            <person name="Martin F.M."/>
        </authorList>
    </citation>
    <scope>NUCLEOTIDE SEQUENCE [LARGE SCALE GENOMIC DNA]</scope>
    <source>
        <strain evidence="2 3">DAOM 194757</strain>
    </source>
</reference>
<keyword evidence="2" id="KW-0378">Hydrolase</keyword>
<dbReference type="InterPro" id="IPR050471">
    <property type="entry name" value="AB_hydrolase"/>
</dbReference>
<accession>A0A397WC34</accession>
<dbReference type="PANTHER" id="PTHR43433:SF5">
    <property type="entry name" value="AB HYDROLASE-1 DOMAIN-CONTAINING PROTEIN"/>
    <property type="match status" value="1"/>
</dbReference>
<evidence type="ECO:0000313" key="2">
    <source>
        <dbReference type="EMBL" id="RIB30443.1"/>
    </source>
</evidence>
<feature type="domain" description="AB hydrolase-1" evidence="1">
    <location>
        <begin position="41"/>
        <end position="150"/>
    </location>
</feature>
<dbReference type="PANTHER" id="PTHR43433">
    <property type="entry name" value="HYDROLASE, ALPHA/BETA FOLD FAMILY PROTEIN"/>
    <property type="match status" value="1"/>
</dbReference>
<organism evidence="2 3">
    <name type="scientific">Gigaspora rosea</name>
    <dbReference type="NCBI Taxonomy" id="44941"/>
    <lineage>
        <taxon>Eukaryota</taxon>
        <taxon>Fungi</taxon>
        <taxon>Fungi incertae sedis</taxon>
        <taxon>Mucoromycota</taxon>
        <taxon>Glomeromycotina</taxon>
        <taxon>Glomeromycetes</taxon>
        <taxon>Diversisporales</taxon>
        <taxon>Gigasporaceae</taxon>
        <taxon>Gigaspora</taxon>
    </lineage>
</organism>
<evidence type="ECO:0000313" key="3">
    <source>
        <dbReference type="Proteomes" id="UP000266673"/>
    </source>
</evidence>
<keyword evidence="3" id="KW-1185">Reference proteome</keyword>
<comment type="caution">
    <text evidence="2">The sequence shown here is derived from an EMBL/GenBank/DDBJ whole genome shotgun (WGS) entry which is preliminary data.</text>
</comment>
<gene>
    <name evidence="2" type="ORF">C2G38_2136334</name>
</gene>
<dbReference type="InterPro" id="IPR000073">
    <property type="entry name" value="AB_hydrolase_1"/>
</dbReference>
<evidence type="ECO:0000259" key="1">
    <source>
        <dbReference type="Pfam" id="PF00561"/>
    </source>
</evidence>
<sequence>MTSPATLVEKGYAEVGGNYRVDKIESLKIYYEIHGNGPNKLFFVMGLNTTSGSWEYQVKYFGAHPDFQVCIFDNRGVGWSDAPRGLYSTSQMAQDAIGLMEHLGWTENIHVIGISMGGMIAQELVLLKPGYVRSLCLTSTTAGMTIPPEWLAESAPPGSTHKNNEERIIEDLSNRINRTRLQPVNGAIGQIAAALLHYVSPMRLQQIRNSIPQILVITGSWDNFVRPNNSIYLAKQLQADFEYWEGCGHVPCGEQIERYNTALENHFKKAGLIHSPRT</sequence>
<dbReference type="EMBL" id="QKWP01000012">
    <property type="protein sequence ID" value="RIB30443.1"/>
    <property type="molecule type" value="Genomic_DNA"/>
</dbReference>